<reference evidence="2 3" key="1">
    <citation type="submission" date="2024-05" db="EMBL/GenBank/DDBJ databases">
        <title>Long read based assembly of the Candida bracarensis genome reveals expanded adhesin content.</title>
        <authorList>
            <person name="Marcet-Houben M."/>
            <person name="Ksiezopolska E."/>
            <person name="Gabaldon T."/>
        </authorList>
    </citation>
    <scope>NUCLEOTIDE SEQUENCE [LARGE SCALE GENOMIC DNA]</scope>
    <source>
        <strain evidence="2 3">CBM6</strain>
    </source>
</reference>
<dbReference type="PANTHER" id="PTHR28094:SF1">
    <property type="entry name" value="MEIOTICALLY UP-REGULATED GENE 113 PROTEIN"/>
    <property type="match status" value="1"/>
</dbReference>
<evidence type="ECO:0000313" key="2">
    <source>
        <dbReference type="EMBL" id="KAL3232632.1"/>
    </source>
</evidence>
<gene>
    <name evidence="2" type="ORF">RNJ44_04548</name>
</gene>
<dbReference type="Pfam" id="PF13455">
    <property type="entry name" value="MUG113"/>
    <property type="match status" value="1"/>
</dbReference>
<evidence type="ECO:0000313" key="3">
    <source>
        <dbReference type="Proteomes" id="UP001623330"/>
    </source>
</evidence>
<organism evidence="2 3">
    <name type="scientific">Nakaseomyces bracarensis</name>
    <dbReference type="NCBI Taxonomy" id="273131"/>
    <lineage>
        <taxon>Eukaryota</taxon>
        <taxon>Fungi</taxon>
        <taxon>Dikarya</taxon>
        <taxon>Ascomycota</taxon>
        <taxon>Saccharomycotina</taxon>
        <taxon>Saccharomycetes</taxon>
        <taxon>Saccharomycetales</taxon>
        <taxon>Saccharomycetaceae</taxon>
        <taxon>Nakaseomyces</taxon>
    </lineage>
</organism>
<sequence length="202" mass="23906">MYTYLHLYDSFFSKEARKNNLNWLYVDKSIVSTKEKDQKRQLWNDRDHILCKIGMTTKPMVSTRLLEWQNTCKNPVINLVPERIEHLVGIQQNKKTNDISALLQKLNFRNSKNNSSERLSLRTYKDGGFFVDPGNNLNLSDIENKIHKYLWDQYGKGFIYCYGCDPMGHKRHTEWFHLPITDLLDVMKTIDHFCYKYGTANS</sequence>
<protein>
    <recommendedName>
        <fullName evidence="1">Bacteriophage T5 Orf172 DNA-binding domain-containing protein</fullName>
    </recommendedName>
</protein>
<proteinExistence type="predicted"/>
<name>A0ABR4NV83_9SACH</name>
<accession>A0ABR4NV83</accession>
<dbReference type="Proteomes" id="UP001623330">
    <property type="component" value="Unassembled WGS sequence"/>
</dbReference>
<dbReference type="SMART" id="SM00974">
    <property type="entry name" value="T5orf172"/>
    <property type="match status" value="1"/>
</dbReference>
<dbReference type="InterPro" id="IPR053006">
    <property type="entry name" value="Meiosis_regulatory"/>
</dbReference>
<feature type="domain" description="Bacteriophage T5 Orf172 DNA-binding" evidence="1">
    <location>
        <begin position="45"/>
        <end position="190"/>
    </location>
</feature>
<comment type="caution">
    <text evidence="2">The sequence shown here is derived from an EMBL/GenBank/DDBJ whole genome shotgun (WGS) entry which is preliminary data.</text>
</comment>
<dbReference type="InterPro" id="IPR018306">
    <property type="entry name" value="Phage_T5_Orf172_DNA-bd"/>
</dbReference>
<dbReference type="EMBL" id="JBEVYD010000005">
    <property type="protein sequence ID" value="KAL3232632.1"/>
    <property type="molecule type" value="Genomic_DNA"/>
</dbReference>
<evidence type="ECO:0000259" key="1">
    <source>
        <dbReference type="SMART" id="SM00974"/>
    </source>
</evidence>
<dbReference type="PANTHER" id="PTHR28094">
    <property type="entry name" value="MEIOTICALLY UP-REGULATED GENE 113 PROTEIN"/>
    <property type="match status" value="1"/>
</dbReference>
<keyword evidence="3" id="KW-1185">Reference proteome</keyword>